<name>A0A9Q1AW67_9SAUR</name>
<sequence>LKQTTEGVFGEVFMMMSSSSLGGPAIPVGHRLRELFQHQDRLPLAKFQFWKVTSGALQNASIMSGNMRRFHSALKQHQQQQH</sequence>
<dbReference type="EMBL" id="JAPFRF010000011">
    <property type="protein sequence ID" value="KAJ7316261.1"/>
    <property type="molecule type" value="Genomic_DNA"/>
</dbReference>
<evidence type="ECO:0000313" key="2">
    <source>
        <dbReference type="Proteomes" id="UP001142489"/>
    </source>
</evidence>
<proteinExistence type="predicted"/>
<accession>A0A9Q1AW67</accession>
<evidence type="ECO:0000313" key="1">
    <source>
        <dbReference type="EMBL" id="KAJ7316261.1"/>
    </source>
</evidence>
<dbReference type="Proteomes" id="UP001142489">
    <property type="component" value="Unassembled WGS sequence"/>
</dbReference>
<comment type="caution">
    <text evidence="1">The sequence shown here is derived from an EMBL/GenBank/DDBJ whole genome shotgun (WGS) entry which is preliminary data.</text>
</comment>
<reference evidence="1" key="1">
    <citation type="journal article" date="2023" name="DNA Res.">
        <title>Chromosome-level genome assembly of Phrynocephalus forsythii using third-generation DNA sequencing and Hi-C analysis.</title>
        <authorList>
            <person name="Qi Y."/>
            <person name="Zhao W."/>
            <person name="Zhao Y."/>
            <person name="Niu C."/>
            <person name="Cao S."/>
            <person name="Zhang Y."/>
        </authorList>
    </citation>
    <scope>NUCLEOTIDE SEQUENCE</scope>
    <source>
        <tissue evidence="1">Muscle</tissue>
    </source>
</reference>
<keyword evidence="2" id="KW-1185">Reference proteome</keyword>
<feature type="non-terminal residue" evidence="1">
    <location>
        <position position="1"/>
    </location>
</feature>
<organism evidence="1 2">
    <name type="scientific">Phrynocephalus forsythii</name>
    <dbReference type="NCBI Taxonomy" id="171643"/>
    <lineage>
        <taxon>Eukaryota</taxon>
        <taxon>Metazoa</taxon>
        <taxon>Chordata</taxon>
        <taxon>Craniata</taxon>
        <taxon>Vertebrata</taxon>
        <taxon>Euteleostomi</taxon>
        <taxon>Lepidosauria</taxon>
        <taxon>Squamata</taxon>
        <taxon>Bifurcata</taxon>
        <taxon>Unidentata</taxon>
        <taxon>Episquamata</taxon>
        <taxon>Toxicofera</taxon>
        <taxon>Iguania</taxon>
        <taxon>Acrodonta</taxon>
        <taxon>Agamidae</taxon>
        <taxon>Agaminae</taxon>
        <taxon>Phrynocephalus</taxon>
    </lineage>
</organism>
<dbReference type="AlphaFoldDB" id="A0A9Q1AW67"/>
<protein>
    <submittedName>
        <fullName evidence="1">Uncharacterized protein</fullName>
    </submittedName>
</protein>
<gene>
    <name evidence="1" type="ORF">JRQ81_002423</name>
</gene>